<dbReference type="InterPro" id="IPR005804">
    <property type="entry name" value="FA_desaturase_dom"/>
</dbReference>
<evidence type="ECO:0000256" key="12">
    <source>
        <dbReference type="ARBA" id="ARBA00023160"/>
    </source>
</evidence>
<organism evidence="16 17">
    <name type="scientific">Cordylochernes scorpioides</name>
    <dbReference type="NCBI Taxonomy" id="51811"/>
    <lineage>
        <taxon>Eukaryota</taxon>
        <taxon>Metazoa</taxon>
        <taxon>Ecdysozoa</taxon>
        <taxon>Arthropoda</taxon>
        <taxon>Chelicerata</taxon>
        <taxon>Arachnida</taxon>
        <taxon>Pseudoscorpiones</taxon>
        <taxon>Cheliferoidea</taxon>
        <taxon>Chernetidae</taxon>
        <taxon>Cordylochernes</taxon>
    </lineage>
</organism>
<dbReference type="InterPro" id="IPR015876">
    <property type="entry name" value="Acyl-CoA_DS"/>
</dbReference>
<sequence>MPSTESVSISPLEEESDKSRKEVFKAQIVWRNVILFIILHGLAFYGFYLAMKCSVVPSFWLGYAYSHLGGWGITAGYHRLWCHRGYKAKLPLRIFLMLFSCIAGQDDIYVWVRDHRVHHKFTDADPYNINRGFFFAHMGWLLYKKHPDVIAKGKSIDMRDVLADPVVRFQRKYYKLLFLFFIFVLTTWICMYILGYGFVISLCYFSLFSYMAILHSAWTVNSLAHYYGYKPYDAKQKATENVLVSFLAAGEGFHNYHHAFPYDYSTSELGYYFNITTLFIDGMALIGQAYDLKRANVSFVQYKKLTRGDGENRWYVQEKNSLKQP</sequence>
<keyword evidence="5" id="KW-0479">Metal-binding</keyword>
<dbReference type="CDD" id="cd03505">
    <property type="entry name" value="Delta9-FADS-like"/>
    <property type="match status" value="1"/>
</dbReference>
<keyword evidence="4 13" id="KW-0812">Transmembrane</keyword>
<keyword evidence="9" id="KW-0408">Iron</keyword>
<keyword evidence="3 13" id="KW-0444">Lipid biosynthesis</keyword>
<name>A0ABY6LLV3_9ARAC</name>
<feature type="transmembrane region" description="Helical" evidence="14">
    <location>
        <begin position="60"/>
        <end position="80"/>
    </location>
</feature>
<keyword evidence="11 14" id="KW-0472">Membrane</keyword>
<evidence type="ECO:0000313" key="17">
    <source>
        <dbReference type="Proteomes" id="UP001235939"/>
    </source>
</evidence>
<dbReference type="EMBL" id="CP092882">
    <property type="protein sequence ID" value="UYV81167.1"/>
    <property type="molecule type" value="Genomic_DNA"/>
</dbReference>
<feature type="transmembrane region" description="Helical" evidence="14">
    <location>
        <begin position="204"/>
        <end position="227"/>
    </location>
</feature>
<proteinExistence type="inferred from homology"/>
<evidence type="ECO:0000256" key="9">
    <source>
        <dbReference type="ARBA" id="ARBA00023004"/>
    </source>
</evidence>
<evidence type="ECO:0000259" key="15">
    <source>
        <dbReference type="Pfam" id="PF00487"/>
    </source>
</evidence>
<comment type="domain">
    <text evidence="13">The histidine box domains are involved in binding the catalytic metal ions.</text>
</comment>
<evidence type="ECO:0000256" key="5">
    <source>
        <dbReference type="ARBA" id="ARBA00022723"/>
    </source>
</evidence>
<dbReference type="InterPro" id="IPR001522">
    <property type="entry name" value="FADS-1_CS"/>
</dbReference>
<dbReference type="PANTHER" id="PTHR11351">
    <property type="entry name" value="ACYL-COA DESATURASE"/>
    <property type="match status" value="1"/>
</dbReference>
<feature type="domain" description="Fatty acid desaturase" evidence="15">
    <location>
        <begin position="58"/>
        <end position="262"/>
    </location>
</feature>
<comment type="similarity">
    <text evidence="2 13">Belongs to the fatty acid desaturase type 1 family.</text>
</comment>
<protein>
    <submittedName>
        <fullName evidence="16">SCD</fullName>
    </submittedName>
</protein>
<feature type="transmembrane region" description="Helical" evidence="14">
    <location>
        <begin position="28"/>
        <end position="48"/>
    </location>
</feature>
<dbReference type="PRINTS" id="PR00075">
    <property type="entry name" value="FACDDSATRASE"/>
</dbReference>
<evidence type="ECO:0000256" key="2">
    <source>
        <dbReference type="ARBA" id="ARBA00009295"/>
    </source>
</evidence>
<comment type="cofactor">
    <cofactor evidence="13">
        <name>Fe(2+)</name>
        <dbReference type="ChEBI" id="CHEBI:29033"/>
    </cofactor>
</comment>
<keyword evidence="17" id="KW-1185">Reference proteome</keyword>
<evidence type="ECO:0000256" key="4">
    <source>
        <dbReference type="ARBA" id="ARBA00022692"/>
    </source>
</evidence>
<keyword evidence="10" id="KW-0443">Lipid metabolism</keyword>
<comment type="subcellular location">
    <subcellularLocation>
        <location evidence="1">Membrane</location>
        <topology evidence="1">Multi-pass membrane protein</topology>
    </subcellularLocation>
</comment>
<dbReference type="PANTHER" id="PTHR11351:SF31">
    <property type="entry name" value="DESATURASE 1, ISOFORM A-RELATED"/>
    <property type="match status" value="1"/>
</dbReference>
<keyword evidence="6" id="KW-0276">Fatty acid metabolism</keyword>
<evidence type="ECO:0000256" key="3">
    <source>
        <dbReference type="ARBA" id="ARBA00022516"/>
    </source>
</evidence>
<feature type="transmembrane region" description="Helical" evidence="14">
    <location>
        <begin position="176"/>
        <end position="198"/>
    </location>
</feature>
<gene>
    <name evidence="16" type="ORF">LAZ67_20000217</name>
</gene>
<evidence type="ECO:0000256" key="1">
    <source>
        <dbReference type="ARBA" id="ARBA00004141"/>
    </source>
</evidence>
<keyword evidence="7 14" id="KW-1133">Transmembrane helix</keyword>
<dbReference type="Proteomes" id="UP001235939">
    <property type="component" value="Chromosome 20"/>
</dbReference>
<reference evidence="16 17" key="1">
    <citation type="submission" date="2022-01" db="EMBL/GenBank/DDBJ databases">
        <title>A chromosomal length assembly of Cordylochernes scorpioides.</title>
        <authorList>
            <person name="Zeh D."/>
            <person name="Zeh J."/>
        </authorList>
    </citation>
    <scope>NUCLEOTIDE SEQUENCE [LARGE SCALE GENOMIC DNA]</scope>
    <source>
        <strain evidence="16">IN4F17</strain>
        <tissue evidence="16">Whole Body</tissue>
    </source>
</reference>
<evidence type="ECO:0000256" key="7">
    <source>
        <dbReference type="ARBA" id="ARBA00022989"/>
    </source>
</evidence>
<dbReference type="PROSITE" id="PS00476">
    <property type="entry name" value="FATTY_ACID_DESATUR_1"/>
    <property type="match status" value="1"/>
</dbReference>
<keyword evidence="12 13" id="KW-0275">Fatty acid biosynthesis</keyword>
<dbReference type="Pfam" id="PF00487">
    <property type="entry name" value="FA_desaturase"/>
    <property type="match status" value="1"/>
</dbReference>
<evidence type="ECO:0000256" key="8">
    <source>
        <dbReference type="ARBA" id="ARBA00023002"/>
    </source>
</evidence>
<evidence type="ECO:0000256" key="6">
    <source>
        <dbReference type="ARBA" id="ARBA00022832"/>
    </source>
</evidence>
<evidence type="ECO:0000256" key="11">
    <source>
        <dbReference type="ARBA" id="ARBA00023136"/>
    </source>
</evidence>
<evidence type="ECO:0000256" key="10">
    <source>
        <dbReference type="ARBA" id="ARBA00023098"/>
    </source>
</evidence>
<keyword evidence="8 13" id="KW-0560">Oxidoreductase</keyword>
<evidence type="ECO:0000313" key="16">
    <source>
        <dbReference type="EMBL" id="UYV81167.1"/>
    </source>
</evidence>
<accession>A0ABY6LLV3</accession>
<evidence type="ECO:0000256" key="14">
    <source>
        <dbReference type="SAM" id="Phobius"/>
    </source>
</evidence>
<evidence type="ECO:0000256" key="13">
    <source>
        <dbReference type="RuleBase" id="RU000581"/>
    </source>
</evidence>